<dbReference type="Gene3D" id="1.10.510.10">
    <property type="entry name" value="Transferase(Phosphotransferase) domain 1"/>
    <property type="match status" value="1"/>
</dbReference>
<dbReference type="GO" id="GO:0044773">
    <property type="term" value="P:mitotic DNA damage checkpoint signaling"/>
    <property type="evidence" value="ECO:0007669"/>
    <property type="project" value="TreeGrafter"/>
</dbReference>
<sequence>MNISRTSTNVKLARPIHIGEEDTAIYAEAARTGVNDRWKLSSNEKRWAQHQPYLLEKGYQLRPRYHPGWVRSWEGTNRNPRACEDALTIESFKIMDAVRVRDGKRVIIKAFDTRVTPNELSILQYLSDERLQSSPSNHCTFAMDSFPVPDDEGWVFVVMETYHSIYIVPFETVGEVVELARQLLEGLVFMHGRNLAHRDCASANIMMKADTLFVSTPHPHPSYSYLTEDAEFRVGVQPRRGHTVKYYYIDFGLATLFPSYAERTLVTGADGRERDVPELLTPEIPYDPFKVDVWIIGRFLWKDFYAKSSGSLHFLEALLQRMTETNPSHRLTAEEACSEFELIRERLEPRILARALNPNFIQRVIYSLSDGLHWSFNWFRRSVLRHQPQEIFLP</sequence>
<evidence type="ECO:0000259" key="1">
    <source>
        <dbReference type="PROSITE" id="PS50011"/>
    </source>
</evidence>
<dbReference type="PANTHER" id="PTHR44167">
    <property type="entry name" value="OVARIAN-SPECIFIC SERINE/THREONINE-PROTEIN KINASE LOK-RELATED"/>
    <property type="match status" value="1"/>
</dbReference>
<evidence type="ECO:0000313" key="2">
    <source>
        <dbReference type="EMBL" id="KEP51267.1"/>
    </source>
</evidence>
<keyword evidence="2" id="KW-0808">Transferase</keyword>
<evidence type="ECO:0000313" key="3">
    <source>
        <dbReference type="Proteomes" id="UP000027456"/>
    </source>
</evidence>
<accession>A0A074SML8</accession>
<dbReference type="AlphaFoldDB" id="A0A074SML8"/>
<organism evidence="2 3">
    <name type="scientific">Rhizoctonia solani 123E</name>
    <dbReference type="NCBI Taxonomy" id="1423351"/>
    <lineage>
        <taxon>Eukaryota</taxon>
        <taxon>Fungi</taxon>
        <taxon>Dikarya</taxon>
        <taxon>Basidiomycota</taxon>
        <taxon>Agaricomycotina</taxon>
        <taxon>Agaricomycetes</taxon>
        <taxon>Cantharellales</taxon>
        <taxon>Ceratobasidiaceae</taxon>
        <taxon>Rhizoctonia</taxon>
    </lineage>
</organism>
<comment type="caution">
    <text evidence="2">The sequence shown here is derived from an EMBL/GenBank/DDBJ whole genome shotgun (WGS) entry which is preliminary data.</text>
</comment>
<dbReference type="GO" id="GO:0005737">
    <property type="term" value="C:cytoplasm"/>
    <property type="evidence" value="ECO:0007669"/>
    <property type="project" value="TreeGrafter"/>
</dbReference>
<protein>
    <submittedName>
        <fullName evidence="2">Kinase domain protein</fullName>
    </submittedName>
</protein>
<reference evidence="2 3" key="1">
    <citation type="submission" date="2013-12" db="EMBL/GenBank/DDBJ databases">
        <authorList>
            <person name="Cubeta M."/>
            <person name="Pakala S."/>
            <person name="Fedorova N."/>
            <person name="Thomas E."/>
            <person name="Dean R."/>
            <person name="Jabaji S."/>
            <person name="Neate S."/>
            <person name="Toda T."/>
            <person name="Tavantzis S."/>
            <person name="Vilgalys R."/>
            <person name="Bharathan N."/>
            <person name="Pakala S."/>
            <person name="Losada L.S."/>
            <person name="Zafar N."/>
            <person name="Nierman W."/>
        </authorList>
    </citation>
    <scope>NUCLEOTIDE SEQUENCE [LARGE SCALE GENOMIC DNA]</scope>
    <source>
        <strain evidence="2 3">123E</strain>
    </source>
</reference>
<dbReference type="GO" id="GO:0005634">
    <property type="term" value="C:nucleus"/>
    <property type="evidence" value="ECO:0007669"/>
    <property type="project" value="TreeGrafter"/>
</dbReference>
<dbReference type="SUPFAM" id="SSF56112">
    <property type="entry name" value="Protein kinase-like (PK-like)"/>
    <property type="match status" value="1"/>
</dbReference>
<dbReference type="SMART" id="SM00220">
    <property type="entry name" value="S_TKc"/>
    <property type="match status" value="1"/>
</dbReference>
<name>A0A074SML8_9AGAM</name>
<gene>
    <name evidence="2" type="ORF">V565_064630</name>
</gene>
<dbReference type="InterPro" id="IPR011009">
    <property type="entry name" value="Kinase-like_dom_sf"/>
</dbReference>
<feature type="domain" description="Protein kinase" evidence="1">
    <location>
        <begin position="1"/>
        <end position="376"/>
    </location>
</feature>
<dbReference type="OrthoDB" id="5987198at2759"/>
<keyword evidence="2" id="KW-0418">Kinase</keyword>
<dbReference type="EMBL" id="AZST01000181">
    <property type="protein sequence ID" value="KEP51267.1"/>
    <property type="molecule type" value="Genomic_DNA"/>
</dbReference>
<dbReference type="GO" id="GO:0004674">
    <property type="term" value="F:protein serine/threonine kinase activity"/>
    <property type="evidence" value="ECO:0007669"/>
    <property type="project" value="TreeGrafter"/>
</dbReference>
<dbReference type="Proteomes" id="UP000027456">
    <property type="component" value="Unassembled WGS sequence"/>
</dbReference>
<dbReference type="STRING" id="1423351.A0A074SML8"/>
<dbReference type="PANTHER" id="PTHR44167:SF18">
    <property type="entry name" value="PROTEIN KINASE DOMAIN-CONTAINING PROTEIN"/>
    <property type="match status" value="1"/>
</dbReference>
<keyword evidence="3" id="KW-1185">Reference proteome</keyword>
<dbReference type="GO" id="GO:0005524">
    <property type="term" value="F:ATP binding"/>
    <property type="evidence" value="ECO:0007669"/>
    <property type="project" value="InterPro"/>
</dbReference>
<dbReference type="InterPro" id="IPR000719">
    <property type="entry name" value="Prot_kinase_dom"/>
</dbReference>
<proteinExistence type="predicted"/>
<dbReference type="HOGENOM" id="CLU_044121_2_1_1"/>
<dbReference type="PROSITE" id="PS50011">
    <property type="entry name" value="PROTEIN_KINASE_DOM"/>
    <property type="match status" value="1"/>
</dbReference>